<dbReference type="EMBL" id="CAACVJ010000704">
    <property type="protein sequence ID" value="VEP18885.1"/>
    <property type="molecule type" value="Genomic_DNA"/>
</dbReference>
<name>A0A563W5E8_9CYAN</name>
<keyword evidence="2" id="KW-1185">Reference proteome</keyword>
<accession>A0A563W5E8</accession>
<evidence type="ECO:0000313" key="2">
    <source>
        <dbReference type="Proteomes" id="UP000320055"/>
    </source>
</evidence>
<proteinExistence type="predicted"/>
<organism evidence="1 2">
    <name type="scientific">Hyella patelloides LEGE 07179</name>
    <dbReference type="NCBI Taxonomy" id="945734"/>
    <lineage>
        <taxon>Bacteria</taxon>
        <taxon>Bacillati</taxon>
        <taxon>Cyanobacteriota</taxon>
        <taxon>Cyanophyceae</taxon>
        <taxon>Pleurocapsales</taxon>
        <taxon>Hyellaceae</taxon>
        <taxon>Hyella</taxon>
    </lineage>
</organism>
<dbReference type="Proteomes" id="UP000320055">
    <property type="component" value="Unassembled WGS sequence"/>
</dbReference>
<sequence length="70" mass="8361">MTTYNPKVEGETKGLVVGEKNTIYNYYYYREEAQVDISKADKSTTTKKLPCPYRGLYHFEPKDAKLFWRW</sequence>
<dbReference type="RefSeq" id="WP_144868445.1">
    <property type="nucleotide sequence ID" value="NZ_LR213852.1"/>
</dbReference>
<protein>
    <submittedName>
        <fullName evidence="1">Uncharacterized protein</fullName>
    </submittedName>
</protein>
<dbReference type="AlphaFoldDB" id="A0A563W5E8"/>
<evidence type="ECO:0000313" key="1">
    <source>
        <dbReference type="EMBL" id="VEP18885.1"/>
    </source>
</evidence>
<dbReference type="OrthoDB" id="177642at1117"/>
<gene>
    <name evidence="1" type="ORF">H1P_950001</name>
</gene>
<reference evidence="1 2" key="1">
    <citation type="submission" date="2019-01" db="EMBL/GenBank/DDBJ databases">
        <authorList>
            <person name="Brito A."/>
        </authorList>
    </citation>
    <scope>NUCLEOTIDE SEQUENCE [LARGE SCALE GENOMIC DNA]</scope>
    <source>
        <strain evidence="1">1</strain>
    </source>
</reference>